<evidence type="ECO:0000259" key="3">
    <source>
        <dbReference type="PROSITE" id="PS50943"/>
    </source>
</evidence>
<protein>
    <recommendedName>
        <fullName evidence="3">HTH cro/C1-type domain-containing protein</fullName>
    </recommendedName>
</protein>
<proteinExistence type="predicted"/>
<dbReference type="EMBL" id="BAABRV010000005">
    <property type="protein sequence ID" value="GAA5534066.1"/>
    <property type="molecule type" value="Genomic_DNA"/>
</dbReference>
<name>A0ABP9XGN7_9DEIO</name>
<feature type="domain" description="HTH cro/C1-type" evidence="3">
    <location>
        <begin position="21"/>
        <end position="75"/>
    </location>
</feature>
<keyword evidence="5" id="KW-1185">Reference proteome</keyword>
<dbReference type="SUPFAM" id="SSF47413">
    <property type="entry name" value="lambda repressor-like DNA-binding domains"/>
    <property type="match status" value="1"/>
</dbReference>
<dbReference type="InterPro" id="IPR050807">
    <property type="entry name" value="TransReg_Diox_bact_type"/>
</dbReference>
<dbReference type="InterPro" id="IPR010982">
    <property type="entry name" value="Lambda_DNA-bd_dom_sf"/>
</dbReference>
<reference evidence="4 5" key="1">
    <citation type="submission" date="2024-02" db="EMBL/GenBank/DDBJ databases">
        <title>Deinococcus aluminii NBRC 112889.</title>
        <authorList>
            <person name="Ichikawa N."/>
            <person name="Katano-Makiyama Y."/>
            <person name="Hidaka K."/>
        </authorList>
    </citation>
    <scope>NUCLEOTIDE SEQUENCE [LARGE SCALE GENOMIC DNA]</scope>
    <source>
        <strain evidence="4 5">NBRC 112889</strain>
    </source>
</reference>
<feature type="region of interest" description="Disordered" evidence="2">
    <location>
        <begin position="81"/>
        <end position="100"/>
    </location>
</feature>
<evidence type="ECO:0000313" key="4">
    <source>
        <dbReference type="EMBL" id="GAA5534066.1"/>
    </source>
</evidence>
<sequence length="100" mass="11261">MPRTKKTPNPSPLRRLFGQRLRSERHAQGLTLEDVAEAADMNWSYIAQVERGERNVSIDNMTALAEAVGRPLYRLLMPDERVGEDQAARESREGMAPEGP</sequence>
<evidence type="ECO:0000256" key="2">
    <source>
        <dbReference type="SAM" id="MobiDB-lite"/>
    </source>
</evidence>
<dbReference type="Pfam" id="PF13560">
    <property type="entry name" value="HTH_31"/>
    <property type="match status" value="1"/>
</dbReference>
<dbReference type="PANTHER" id="PTHR46797">
    <property type="entry name" value="HTH-TYPE TRANSCRIPTIONAL REGULATOR"/>
    <property type="match status" value="1"/>
</dbReference>
<dbReference type="Gene3D" id="1.10.260.40">
    <property type="entry name" value="lambda repressor-like DNA-binding domains"/>
    <property type="match status" value="1"/>
</dbReference>
<evidence type="ECO:0000313" key="5">
    <source>
        <dbReference type="Proteomes" id="UP001404956"/>
    </source>
</evidence>
<dbReference type="PANTHER" id="PTHR46797:SF1">
    <property type="entry name" value="METHYLPHOSPHONATE SYNTHASE"/>
    <property type="match status" value="1"/>
</dbReference>
<dbReference type="InterPro" id="IPR001387">
    <property type="entry name" value="Cro/C1-type_HTH"/>
</dbReference>
<dbReference type="CDD" id="cd00093">
    <property type="entry name" value="HTH_XRE"/>
    <property type="match status" value="1"/>
</dbReference>
<dbReference type="SMART" id="SM00530">
    <property type="entry name" value="HTH_XRE"/>
    <property type="match status" value="1"/>
</dbReference>
<dbReference type="Proteomes" id="UP001404956">
    <property type="component" value="Unassembled WGS sequence"/>
</dbReference>
<comment type="caution">
    <text evidence="4">The sequence shown here is derived from an EMBL/GenBank/DDBJ whole genome shotgun (WGS) entry which is preliminary data.</text>
</comment>
<evidence type="ECO:0000256" key="1">
    <source>
        <dbReference type="ARBA" id="ARBA00023125"/>
    </source>
</evidence>
<keyword evidence="1" id="KW-0238">DNA-binding</keyword>
<accession>A0ABP9XGN7</accession>
<dbReference type="PROSITE" id="PS50943">
    <property type="entry name" value="HTH_CROC1"/>
    <property type="match status" value="1"/>
</dbReference>
<organism evidence="4 5">
    <name type="scientific">Deinococcus aluminii</name>
    <dbReference type="NCBI Taxonomy" id="1656885"/>
    <lineage>
        <taxon>Bacteria</taxon>
        <taxon>Thermotogati</taxon>
        <taxon>Deinococcota</taxon>
        <taxon>Deinococci</taxon>
        <taxon>Deinococcales</taxon>
        <taxon>Deinococcaceae</taxon>
        <taxon>Deinococcus</taxon>
    </lineage>
</organism>
<dbReference type="RefSeq" id="WP_345455055.1">
    <property type="nucleotide sequence ID" value="NZ_BAABRV010000005.1"/>
</dbReference>
<gene>
    <name evidence="4" type="ORF">Dalu01_02474</name>
</gene>
<feature type="region of interest" description="Disordered" evidence="2">
    <location>
        <begin position="1"/>
        <end position="22"/>
    </location>
</feature>